<name>R6V3I4_9BACT</name>
<dbReference type="Proteomes" id="UP000017938">
    <property type="component" value="Unassembled WGS sequence"/>
</dbReference>
<evidence type="ECO:0000256" key="7">
    <source>
        <dbReference type="SAM" id="Phobius"/>
    </source>
</evidence>
<dbReference type="PANTHER" id="PTHR24421:SF10">
    <property type="entry name" value="NITRATE_NITRITE SENSOR PROTEIN NARQ"/>
    <property type="match status" value="1"/>
</dbReference>
<evidence type="ECO:0000256" key="2">
    <source>
        <dbReference type="ARBA" id="ARBA00012438"/>
    </source>
</evidence>
<feature type="transmembrane region" description="Helical" evidence="7">
    <location>
        <begin position="43"/>
        <end position="61"/>
    </location>
</feature>
<evidence type="ECO:0000256" key="3">
    <source>
        <dbReference type="ARBA" id="ARBA00022679"/>
    </source>
</evidence>
<comment type="caution">
    <text evidence="8">The sequence shown here is derived from an EMBL/GenBank/DDBJ whole genome shotgun (WGS) entry which is preliminary data.</text>
</comment>
<dbReference type="SUPFAM" id="SSF55874">
    <property type="entry name" value="ATPase domain of HSP90 chaperone/DNA topoisomerase II/histidine kinase"/>
    <property type="match status" value="1"/>
</dbReference>
<keyword evidence="3" id="KW-0808">Transferase</keyword>
<feature type="transmembrane region" description="Helical" evidence="7">
    <location>
        <begin position="13"/>
        <end position="31"/>
    </location>
</feature>
<evidence type="ECO:0000313" key="8">
    <source>
        <dbReference type="EMBL" id="CDC77347.1"/>
    </source>
</evidence>
<keyword evidence="7" id="KW-0812">Transmembrane</keyword>
<dbReference type="EC" id="2.7.13.3" evidence="2"/>
<dbReference type="InterPro" id="IPR036890">
    <property type="entry name" value="HATPase_C_sf"/>
</dbReference>
<evidence type="ECO:0000256" key="1">
    <source>
        <dbReference type="ARBA" id="ARBA00000085"/>
    </source>
</evidence>
<dbReference type="GO" id="GO:0004673">
    <property type="term" value="F:protein histidine kinase activity"/>
    <property type="evidence" value="ECO:0007669"/>
    <property type="project" value="UniProtKB-EC"/>
</dbReference>
<dbReference type="AlphaFoldDB" id="R6V3I4"/>
<gene>
    <name evidence="8" type="ORF">BN580_00387</name>
</gene>
<dbReference type="PANTHER" id="PTHR24421">
    <property type="entry name" value="NITRATE/NITRITE SENSOR PROTEIN NARX-RELATED"/>
    <property type="match status" value="1"/>
</dbReference>
<keyword evidence="5" id="KW-0902">Two-component regulatory system</keyword>
<evidence type="ECO:0000313" key="9">
    <source>
        <dbReference type="Proteomes" id="UP000017938"/>
    </source>
</evidence>
<dbReference type="STRING" id="1263015.BN580_00387"/>
<dbReference type="GO" id="GO:0000160">
    <property type="term" value="P:phosphorelay signal transduction system"/>
    <property type="evidence" value="ECO:0007669"/>
    <property type="project" value="UniProtKB-KW"/>
</dbReference>
<keyword evidence="6" id="KW-0175">Coiled coil</keyword>
<keyword evidence="4" id="KW-0418">Kinase</keyword>
<comment type="catalytic activity">
    <reaction evidence="1">
        <text>ATP + protein L-histidine = ADP + protein N-phospho-L-histidine.</text>
        <dbReference type="EC" id="2.7.13.3"/>
    </reaction>
</comment>
<dbReference type="InterPro" id="IPR050482">
    <property type="entry name" value="Sensor_HK_TwoCompSys"/>
</dbReference>
<evidence type="ECO:0000256" key="5">
    <source>
        <dbReference type="ARBA" id="ARBA00023012"/>
    </source>
</evidence>
<keyword evidence="7" id="KW-1133">Transmembrane helix</keyword>
<feature type="coiled-coil region" evidence="6">
    <location>
        <begin position="209"/>
        <end position="299"/>
    </location>
</feature>
<sequence length="427" mass="48067">MIGFCDLHYAVKSFFLVVTFVEVCSSICLLPRVFSRKKRMPKLLVPLCFLLSGAMLILFAAQVKSAHPSWHISPIIESVAALPVILPILLLLAVIATLLTIVIQERNFEKNAITRSSVKESLDWLNTGLCFAYKNGMVMLINHRMNHLSHTIFGRDLQNANAFWDNLNDGEIQSGVARIFMGENPTFRLPDQTVWTFAREVLGGITQLTAAETTRLNKLTEELKEKNAELSVMNERLRKYGENVDELTREKERLETKARIHRELGQALLLTRRYLQGESENTQELLNVLKRNIAMLRLESESPKNDEPLDMLMKAAQSAGIEVLITGQMPKQEDANRLFFEAATEALTNAVRHADAKTLRIAFSEDHTAYSVCFTNDGANPQKKPVEGGGLGSLRQKTEQIGGTMEVLYQPEFVLKLTVLKKRGDIL</sequence>
<organism evidence="8 9">
    <name type="scientific">Candidatus Colimorpha enterica</name>
    <dbReference type="NCBI Taxonomy" id="3083063"/>
    <lineage>
        <taxon>Bacteria</taxon>
        <taxon>Pseudomonadati</taxon>
        <taxon>Bacteroidota</taxon>
        <taxon>Bacteroidia</taxon>
        <taxon>Bacteroidales</taxon>
        <taxon>Candidatus Colimorpha</taxon>
    </lineage>
</organism>
<keyword evidence="7" id="KW-0472">Membrane</keyword>
<evidence type="ECO:0000256" key="4">
    <source>
        <dbReference type="ARBA" id="ARBA00022777"/>
    </source>
</evidence>
<dbReference type="Gene3D" id="3.30.565.10">
    <property type="entry name" value="Histidine kinase-like ATPase, C-terminal domain"/>
    <property type="match status" value="1"/>
</dbReference>
<evidence type="ECO:0000256" key="6">
    <source>
        <dbReference type="SAM" id="Coils"/>
    </source>
</evidence>
<dbReference type="EMBL" id="CBFW010000436">
    <property type="protein sequence ID" value="CDC77347.1"/>
    <property type="molecule type" value="Genomic_DNA"/>
</dbReference>
<feature type="transmembrane region" description="Helical" evidence="7">
    <location>
        <begin position="81"/>
        <end position="103"/>
    </location>
</feature>
<proteinExistence type="predicted"/>
<accession>R6V3I4</accession>
<protein>
    <recommendedName>
        <fullName evidence="2">histidine kinase</fullName>
        <ecNumber evidence="2">2.7.13.3</ecNumber>
    </recommendedName>
</protein>
<reference evidence="8" key="1">
    <citation type="submission" date="2012-11" db="EMBL/GenBank/DDBJ databases">
        <title>Dependencies among metagenomic species, viruses, plasmids and units of genetic variation.</title>
        <authorList>
            <person name="Nielsen H.B."/>
            <person name="Almeida M."/>
            <person name="Juncker A.S."/>
            <person name="Rasmussen S."/>
            <person name="Li J."/>
            <person name="Sunagawa S."/>
            <person name="Plichta D."/>
            <person name="Gautier L."/>
            <person name="Le Chatelier E."/>
            <person name="Peletier E."/>
            <person name="Bonde I."/>
            <person name="Nielsen T."/>
            <person name="Manichanh C."/>
            <person name="Arumugam M."/>
            <person name="Batto J."/>
            <person name="Santos M.B.Q.D."/>
            <person name="Blom N."/>
            <person name="Borruel N."/>
            <person name="Burgdorf K.S."/>
            <person name="Boumezbeur F."/>
            <person name="Casellas F."/>
            <person name="Dore J."/>
            <person name="Guarner F."/>
            <person name="Hansen T."/>
            <person name="Hildebrand F."/>
            <person name="Kaas R.S."/>
            <person name="Kennedy S."/>
            <person name="Kristiansen K."/>
            <person name="Kultima J.R."/>
            <person name="Leonard P."/>
            <person name="Levenez F."/>
            <person name="Lund O."/>
            <person name="Moumen B."/>
            <person name="Le Paslier D."/>
            <person name="Pons N."/>
            <person name="Pedersen O."/>
            <person name="Prifti E."/>
            <person name="Qin J."/>
            <person name="Raes J."/>
            <person name="Tap J."/>
            <person name="Tims S."/>
            <person name="Ussery D.W."/>
            <person name="Yamada T."/>
            <person name="MetaHit consortium"/>
            <person name="Renault P."/>
            <person name="Sicheritz-Ponten T."/>
            <person name="Bork P."/>
            <person name="Wang J."/>
            <person name="Brunak S."/>
            <person name="Ehrlich S.D."/>
        </authorList>
    </citation>
    <scope>NUCLEOTIDE SEQUENCE [LARGE SCALE GENOMIC DNA]</scope>
</reference>